<evidence type="ECO:0000313" key="1">
    <source>
        <dbReference type="EMBL" id="PMD70285.1"/>
    </source>
</evidence>
<dbReference type="Proteomes" id="UP000235649">
    <property type="component" value="Unassembled WGS sequence"/>
</dbReference>
<dbReference type="AlphaFoldDB" id="A0A2N7AU23"/>
<name>A0A2N7AU23_9LACO</name>
<evidence type="ECO:0000313" key="2">
    <source>
        <dbReference type="Proteomes" id="UP000235649"/>
    </source>
</evidence>
<organism evidence="1 2">
    <name type="scientific">Companilactobacillus nuruki</name>
    <dbReference type="NCBI Taxonomy" id="1993540"/>
    <lineage>
        <taxon>Bacteria</taxon>
        <taxon>Bacillati</taxon>
        <taxon>Bacillota</taxon>
        <taxon>Bacilli</taxon>
        <taxon>Lactobacillales</taxon>
        <taxon>Lactobacillaceae</taxon>
        <taxon>Companilactobacillus</taxon>
    </lineage>
</organism>
<proteinExistence type="predicted"/>
<comment type="caution">
    <text evidence="1">The sequence shown here is derived from an EMBL/GenBank/DDBJ whole genome shotgun (WGS) entry which is preliminary data.</text>
</comment>
<reference evidence="1 2" key="1">
    <citation type="submission" date="2017-05" db="EMBL/GenBank/DDBJ databases">
        <title>Lactobacillus nurukis nov., sp. nov., isolated from nuruk.</title>
        <authorList>
            <person name="Kim S.-J."/>
        </authorList>
    </citation>
    <scope>NUCLEOTIDE SEQUENCE [LARGE SCALE GENOMIC DNA]</scope>
    <source>
        <strain evidence="1 2">SYF10-1a</strain>
    </source>
</reference>
<sequence length="60" mass="6989">MEKENEFHLDNFINGAPSMEFVLQNGKEYMELIKKTQQDSAELQKDLENLANITPVFKTK</sequence>
<dbReference type="EMBL" id="NIPR01000022">
    <property type="protein sequence ID" value="PMD70285.1"/>
    <property type="molecule type" value="Genomic_DNA"/>
</dbReference>
<keyword evidence="2" id="KW-1185">Reference proteome</keyword>
<dbReference type="RefSeq" id="WP_102196273.1">
    <property type="nucleotide sequence ID" value="NZ_NIPR01000022.1"/>
</dbReference>
<protein>
    <submittedName>
        <fullName evidence="1">Uncharacterized protein</fullName>
    </submittedName>
</protein>
<dbReference type="OrthoDB" id="2307672at2"/>
<gene>
    <name evidence="1" type="ORF">CBP76_07275</name>
</gene>
<accession>A0A2N7AU23</accession>